<dbReference type="GO" id="GO:0003684">
    <property type="term" value="F:damaged DNA binding"/>
    <property type="evidence" value="ECO:0007669"/>
    <property type="project" value="InterPro"/>
</dbReference>
<evidence type="ECO:0000256" key="8">
    <source>
        <dbReference type="ARBA" id="ARBA00023204"/>
    </source>
</evidence>
<keyword evidence="14" id="KW-1185">Reference proteome</keyword>
<sequence>MLLSLDGKKLWSHRLHKQKVTHAEFSPREDWLFCTASTDHMVKMWDIRKVSGRDSALHVLKHDKPINCAYFNHTDGCRLLTTDQNSEIRVYQAPEWQLERTIPHPHRFFQHITPIKASWHPLQDLIVVGRYPAKDFPGYVEGERRTIDILDADNGKIVCQLHDPSAPGIVSLNKFNDRGDYLVSGMGVNLLLWGRKQEVEERQLSLLADERHSEFSPLQRRGQGSGGRSSNSRSRPPSTKQTKSKKDTDTKMKMKLQTKTKTKTKNPK</sequence>
<organism evidence="13 14">
    <name type="scientific">Littorina saxatilis</name>
    <dbReference type="NCBI Taxonomy" id="31220"/>
    <lineage>
        <taxon>Eukaryota</taxon>
        <taxon>Metazoa</taxon>
        <taxon>Spiralia</taxon>
        <taxon>Lophotrochozoa</taxon>
        <taxon>Mollusca</taxon>
        <taxon>Gastropoda</taxon>
        <taxon>Caenogastropoda</taxon>
        <taxon>Littorinimorpha</taxon>
        <taxon>Littorinoidea</taxon>
        <taxon>Littorinidae</taxon>
        <taxon>Littorina</taxon>
    </lineage>
</organism>
<dbReference type="SUPFAM" id="SSF50978">
    <property type="entry name" value="WD40 repeat-like"/>
    <property type="match status" value="1"/>
</dbReference>
<evidence type="ECO:0000256" key="7">
    <source>
        <dbReference type="ARBA" id="ARBA00023125"/>
    </source>
</evidence>
<dbReference type="InterPro" id="IPR033312">
    <property type="entry name" value="DDB2"/>
</dbReference>
<dbReference type="GO" id="GO:0005634">
    <property type="term" value="C:nucleus"/>
    <property type="evidence" value="ECO:0007669"/>
    <property type="project" value="UniProtKB-SubCell"/>
</dbReference>
<feature type="compositionally biased region" description="Low complexity" evidence="12">
    <location>
        <begin position="216"/>
        <end position="241"/>
    </location>
</feature>
<dbReference type="InterPro" id="IPR036322">
    <property type="entry name" value="WD40_repeat_dom_sf"/>
</dbReference>
<dbReference type="Proteomes" id="UP001374579">
    <property type="component" value="Unassembled WGS sequence"/>
</dbReference>
<keyword evidence="6" id="KW-0833">Ubl conjugation pathway</keyword>
<gene>
    <name evidence="13" type="ORF">V1264_007277</name>
</gene>
<keyword evidence="7" id="KW-0238">DNA-binding</keyword>
<evidence type="ECO:0000313" key="14">
    <source>
        <dbReference type="Proteomes" id="UP001374579"/>
    </source>
</evidence>
<dbReference type="EMBL" id="JBAMIC010000019">
    <property type="protein sequence ID" value="KAK7093550.1"/>
    <property type="molecule type" value="Genomic_DNA"/>
</dbReference>
<comment type="caution">
    <text evidence="13">The sequence shown here is derived from an EMBL/GenBank/DDBJ whole genome shotgun (WGS) entry which is preliminary data.</text>
</comment>
<evidence type="ECO:0000256" key="10">
    <source>
        <dbReference type="ARBA" id="ARBA00031670"/>
    </source>
</evidence>
<keyword evidence="3 11" id="KW-0853">WD repeat</keyword>
<name>A0AAN9AVY5_9CAEN</name>
<evidence type="ECO:0000256" key="4">
    <source>
        <dbReference type="ARBA" id="ARBA00022737"/>
    </source>
</evidence>
<dbReference type="PANTHER" id="PTHR15169">
    <property type="entry name" value="DAMAGE-SPECIFIC DNA BINDING PROTEIN 2"/>
    <property type="match status" value="1"/>
</dbReference>
<evidence type="ECO:0000256" key="2">
    <source>
        <dbReference type="ARBA" id="ARBA00005434"/>
    </source>
</evidence>
<evidence type="ECO:0000256" key="12">
    <source>
        <dbReference type="SAM" id="MobiDB-lite"/>
    </source>
</evidence>
<dbReference type="InterPro" id="IPR015943">
    <property type="entry name" value="WD40/YVTN_repeat-like_dom_sf"/>
</dbReference>
<dbReference type="Gene3D" id="2.130.10.10">
    <property type="entry name" value="YVTN repeat-like/Quinoprotein amine dehydrogenase"/>
    <property type="match status" value="1"/>
</dbReference>
<evidence type="ECO:0000313" key="13">
    <source>
        <dbReference type="EMBL" id="KAK7093550.1"/>
    </source>
</evidence>
<dbReference type="AlphaFoldDB" id="A0AAN9AVY5"/>
<reference evidence="13 14" key="1">
    <citation type="submission" date="2024-02" db="EMBL/GenBank/DDBJ databases">
        <title>Chromosome-scale genome assembly of the rough periwinkle Littorina saxatilis.</title>
        <authorList>
            <person name="De Jode A."/>
            <person name="Faria R."/>
            <person name="Formenti G."/>
            <person name="Sims Y."/>
            <person name="Smith T.P."/>
            <person name="Tracey A."/>
            <person name="Wood J.M.D."/>
            <person name="Zagrodzka Z.B."/>
            <person name="Johannesson K."/>
            <person name="Butlin R.K."/>
            <person name="Leder E.H."/>
        </authorList>
    </citation>
    <scope>NUCLEOTIDE SEQUENCE [LARGE SCALE GENOMIC DNA]</scope>
    <source>
        <strain evidence="13">Snail1</strain>
        <tissue evidence="13">Muscle</tissue>
    </source>
</reference>
<dbReference type="GO" id="GO:0006281">
    <property type="term" value="P:DNA repair"/>
    <property type="evidence" value="ECO:0007669"/>
    <property type="project" value="UniProtKB-KW"/>
</dbReference>
<dbReference type="InterPro" id="IPR001680">
    <property type="entry name" value="WD40_rpt"/>
</dbReference>
<dbReference type="Pfam" id="PF00400">
    <property type="entry name" value="WD40"/>
    <property type="match status" value="1"/>
</dbReference>
<dbReference type="PANTHER" id="PTHR15169:SF0">
    <property type="entry name" value="DNA DAMAGE-BINDING PROTEIN 2"/>
    <property type="match status" value="1"/>
</dbReference>
<dbReference type="GO" id="GO:0080008">
    <property type="term" value="C:Cul4-RING E3 ubiquitin ligase complex"/>
    <property type="evidence" value="ECO:0007669"/>
    <property type="project" value="InterPro"/>
</dbReference>
<dbReference type="SMART" id="SM00320">
    <property type="entry name" value="WD40"/>
    <property type="match status" value="2"/>
</dbReference>
<evidence type="ECO:0000256" key="6">
    <source>
        <dbReference type="ARBA" id="ARBA00022786"/>
    </source>
</evidence>
<dbReference type="PROSITE" id="PS50082">
    <property type="entry name" value="WD_REPEATS_2"/>
    <property type="match status" value="1"/>
</dbReference>
<accession>A0AAN9AVY5</accession>
<evidence type="ECO:0000256" key="9">
    <source>
        <dbReference type="ARBA" id="ARBA00023242"/>
    </source>
</evidence>
<protein>
    <recommendedName>
        <fullName evidence="10">Damage-specific DNA-binding protein 2</fullName>
    </recommendedName>
</protein>
<evidence type="ECO:0000256" key="5">
    <source>
        <dbReference type="ARBA" id="ARBA00022763"/>
    </source>
</evidence>
<dbReference type="GO" id="GO:0009411">
    <property type="term" value="P:response to UV"/>
    <property type="evidence" value="ECO:0007669"/>
    <property type="project" value="TreeGrafter"/>
</dbReference>
<keyword evidence="4" id="KW-0677">Repeat</keyword>
<evidence type="ECO:0000256" key="11">
    <source>
        <dbReference type="PROSITE-ProRule" id="PRU00221"/>
    </source>
</evidence>
<feature type="repeat" description="WD" evidence="11">
    <location>
        <begin position="13"/>
        <end position="48"/>
    </location>
</feature>
<proteinExistence type="inferred from homology"/>
<feature type="region of interest" description="Disordered" evidence="12">
    <location>
        <begin position="210"/>
        <end position="268"/>
    </location>
</feature>
<feature type="compositionally biased region" description="Basic residues" evidence="12">
    <location>
        <begin position="253"/>
        <end position="268"/>
    </location>
</feature>
<evidence type="ECO:0000256" key="1">
    <source>
        <dbReference type="ARBA" id="ARBA00004123"/>
    </source>
</evidence>
<comment type="similarity">
    <text evidence="2">Belongs to the WD repeat DDB2/WDR76 family.</text>
</comment>
<keyword evidence="8" id="KW-0234">DNA repair</keyword>
<keyword evidence="9" id="KW-0539">Nucleus</keyword>
<comment type="subcellular location">
    <subcellularLocation>
        <location evidence="1">Nucleus</location>
    </subcellularLocation>
</comment>
<evidence type="ECO:0000256" key="3">
    <source>
        <dbReference type="ARBA" id="ARBA00022574"/>
    </source>
</evidence>
<keyword evidence="5" id="KW-0227">DNA damage</keyword>